<gene>
    <name evidence="2" type="ORF">ACD_3C00165G0001</name>
</gene>
<comment type="caution">
    <text evidence="2">The sequence shown here is derived from an EMBL/GenBank/DDBJ whole genome shotgun (WGS) entry which is preliminary data.</text>
</comment>
<name>K2G0N9_9BACT</name>
<reference evidence="2" key="1">
    <citation type="journal article" date="2012" name="Science">
        <title>Fermentation, hydrogen, and sulfur metabolism in multiple uncultivated bacterial phyla.</title>
        <authorList>
            <person name="Wrighton K.C."/>
            <person name="Thomas B.C."/>
            <person name="Sharon I."/>
            <person name="Miller C.S."/>
            <person name="Castelle C.J."/>
            <person name="VerBerkmoes N.C."/>
            <person name="Wilkins M.J."/>
            <person name="Hettich R.L."/>
            <person name="Lipton M.S."/>
            <person name="Williams K.H."/>
            <person name="Long P.E."/>
            <person name="Banfield J.F."/>
        </authorList>
    </citation>
    <scope>NUCLEOTIDE SEQUENCE [LARGE SCALE GENOMIC DNA]</scope>
</reference>
<feature type="region of interest" description="Disordered" evidence="1">
    <location>
        <begin position="1"/>
        <end position="41"/>
    </location>
</feature>
<dbReference type="AlphaFoldDB" id="K2G0N9"/>
<protein>
    <submittedName>
        <fullName evidence="2">Uncharacterized protein</fullName>
    </submittedName>
</protein>
<accession>K2G0N9</accession>
<sequence length="71" mass="8447">MIENKSGLDPSQENTEEEALVEEKPKPFSMQSIQKSKNPASFGNPNTFSKWFKWTTFDSKHRAWRWASRWR</sequence>
<evidence type="ECO:0000256" key="1">
    <source>
        <dbReference type="SAM" id="MobiDB-lite"/>
    </source>
</evidence>
<evidence type="ECO:0000313" key="2">
    <source>
        <dbReference type="EMBL" id="EKE27712.1"/>
    </source>
</evidence>
<proteinExistence type="predicted"/>
<dbReference type="EMBL" id="AMFJ01000439">
    <property type="protein sequence ID" value="EKE27712.1"/>
    <property type="molecule type" value="Genomic_DNA"/>
</dbReference>
<organism evidence="2">
    <name type="scientific">uncultured bacterium</name>
    <name type="common">gcode 4</name>
    <dbReference type="NCBI Taxonomy" id="1234023"/>
    <lineage>
        <taxon>Bacteria</taxon>
        <taxon>environmental samples</taxon>
    </lineage>
</organism>
<feature type="compositionally biased region" description="Polar residues" evidence="1">
    <location>
        <begin position="29"/>
        <end position="41"/>
    </location>
</feature>